<feature type="transmembrane region" description="Helical" evidence="1">
    <location>
        <begin position="526"/>
        <end position="548"/>
    </location>
</feature>
<feature type="transmembrane region" description="Helical" evidence="1">
    <location>
        <begin position="184"/>
        <end position="206"/>
    </location>
</feature>
<dbReference type="RefSeq" id="WP_100916163.1">
    <property type="nucleotide sequence ID" value="NZ_CP025057.1"/>
</dbReference>
<feature type="transmembrane region" description="Helical" evidence="1">
    <location>
        <begin position="333"/>
        <end position="354"/>
    </location>
</feature>
<evidence type="ECO:0000313" key="2">
    <source>
        <dbReference type="EMBL" id="AUB31171.1"/>
    </source>
</evidence>
<feature type="transmembrane region" description="Helical" evidence="1">
    <location>
        <begin position="288"/>
        <end position="313"/>
    </location>
</feature>
<feature type="transmembrane region" description="Helical" evidence="1">
    <location>
        <begin position="212"/>
        <end position="233"/>
    </location>
</feature>
<keyword evidence="1" id="KW-0812">Transmembrane</keyword>
<sequence length="634" mass="71388">MLSTKQGIFSVIVGTTISTLNAIIQFLTMYWVLEKFGTEFNGFVRLVTSFSAIISTAEGALGIAASILLVKPLVNNDWISANEIYSTTKKSFKRSAITGLILVSLTAIAYPLYAGVKSGGGNIIDPTSWTDISMGLVDKDGTIYANAQYWMLMLVALIFGTKNFISAYWFSVYETIIIANNKNVIRRIIILFTDVLVSGLTFFLLAKTKNPVIPFIPTFFYSPIKGLLIYMYVKRKYLWLKYYKDFNSFKLNTTQSKISWSTLGSSLLLNSDIAIVSVILGLNVSSTLSLYLVVALNVRLIMTNFVVSFREFFVTLVAKKGRINWESYTKYELYTYLIAAFTFINMSILSPYFVSALYGENINIKNDIASQKAFEYMFYTPKFSILYAAVTAFTILCDGQMTLIQAKGRYGEVSKFQNIVGIVYIISAPLITFILVTSGVGGINKLIVGIVIMYSIKLLCLIVRYSYLWIYVWKYVTYNSNKKYVINNFLILIVPTSIAILLNLLYISKKLNIETATSSEGHIAPLIGMFFGLIFTSIFVLILFSYILNAKAFNGIIKNLPVVQRILLKKSTEARKKRFEEYGIDIDEIVDNSDKISQAMYGIEDSTITTEIIDDLAEIKINPKNDNIYILKGK</sequence>
<feature type="transmembrane region" description="Helical" evidence="1">
    <location>
        <begin position="446"/>
        <end position="472"/>
    </location>
</feature>
<reference evidence="2 3" key="1">
    <citation type="submission" date="2017-12" db="EMBL/GenBank/DDBJ databases">
        <title>Complete genome sequence of Spiroplasma floricola 23-6 (ATCC 29989).</title>
        <authorList>
            <person name="Tsai Y.-M."/>
            <person name="Wu P.-S."/>
            <person name="Lo W.-S."/>
            <person name="Kuo C.-H."/>
        </authorList>
    </citation>
    <scope>NUCLEOTIDE SEQUENCE [LARGE SCALE GENOMIC DNA]</scope>
    <source>
        <strain evidence="2 3">23-6</strain>
    </source>
</reference>
<feature type="transmembrane region" description="Helical" evidence="1">
    <location>
        <begin position="95"/>
        <end position="113"/>
    </location>
</feature>
<feature type="transmembrane region" description="Helical" evidence="1">
    <location>
        <begin position="7"/>
        <end position="32"/>
    </location>
</feature>
<dbReference type="AlphaFoldDB" id="A0A2K8SCH5"/>
<keyword evidence="1" id="KW-1133">Transmembrane helix</keyword>
<dbReference type="Proteomes" id="UP000231823">
    <property type="component" value="Chromosome"/>
</dbReference>
<dbReference type="EMBL" id="CP025057">
    <property type="protein sequence ID" value="AUB31171.1"/>
    <property type="molecule type" value="Genomic_DNA"/>
</dbReference>
<feature type="transmembrane region" description="Helical" evidence="1">
    <location>
        <begin position="258"/>
        <end position="282"/>
    </location>
</feature>
<evidence type="ECO:0000256" key="1">
    <source>
        <dbReference type="SAM" id="Phobius"/>
    </source>
</evidence>
<feature type="transmembrane region" description="Helical" evidence="1">
    <location>
        <begin position="52"/>
        <end position="74"/>
    </location>
</feature>
<protein>
    <submittedName>
        <fullName evidence="2">Uncharacterized protein</fullName>
    </submittedName>
</protein>
<evidence type="ECO:0000313" key="3">
    <source>
        <dbReference type="Proteomes" id="UP000231823"/>
    </source>
</evidence>
<feature type="transmembrane region" description="Helical" evidence="1">
    <location>
        <begin position="416"/>
        <end position="440"/>
    </location>
</feature>
<keyword evidence="3" id="KW-1185">Reference proteome</keyword>
<dbReference type="KEGG" id="sfz:SFLOR_v1c01100"/>
<feature type="transmembrane region" description="Helical" evidence="1">
    <location>
        <begin position="149"/>
        <end position="172"/>
    </location>
</feature>
<name>A0A2K8SCH5_9MOLU</name>
<feature type="transmembrane region" description="Helical" evidence="1">
    <location>
        <begin position="484"/>
        <end position="506"/>
    </location>
</feature>
<gene>
    <name evidence="2" type="ORF">SFLOR_v1c01100</name>
</gene>
<proteinExistence type="predicted"/>
<accession>A0A2K8SCH5</accession>
<feature type="transmembrane region" description="Helical" evidence="1">
    <location>
        <begin position="385"/>
        <end position="404"/>
    </location>
</feature>
<organism evidence="2 3">
    <name type="scientific">Spiroplasma floricola 23-6</name>
    <dbReference type="NCBI Taxonomy" id="1336749"/>
    <lineage>
        <taxon>Bacteria</taxon>
        <taxon>Bacillati</taxon>
        <taxon>Mycoplasmatota</taxon>
        <taxon>Mollicutes</taxon>
        <taxon>Entomoplasmatales</taxon>
        <taxon>Spiroplasmataceae</taxon>
        <taxon>Spiroplasma</taxon>
    </lineage>
</organism>
<dbReference type="OrthoDB" id="391558at2"/>
<keyword evidence="1" id="KW-0472">Membrane</keyword>